<protein>
    <submittedName>
        <fullName evidence="1">Uncharacterized protein</fullName>
    </submittedName>
</protein>
<gene>
    <name evidence="1" type="ORF">PGIGA_G00003750</name>
</gene>
<reference evidence="1 2" key="1">
    <citation type="journal article" date="2022" name="bioRxiv">
        <title>An ancient truncated duplication of the anti-Mullerian hormone receptor type 2 gene is a potential conserved master sex determinant in the Pangasiidae catfish family.</title>
        <authorList>
            <person name="Wen M."/>
            <person name="Pan Q."/>
            <person name="Jouanno E."/>
            <person name="Montfort J."/>
            <person name="Zahm M."/>
            <person name="Cabau C."/>
            <person name="Klopp C."/>
            <person name="Iampietro C."/>
            <person name="Roques C."/>
            <person name="Bouchez O."/>
            <person name="Castinel A."/>
            <person name="Donnadieu C."/>
            <person name="Parrinello H."/>
            <person name="Poncet C."/>
            <person name="Belmonte E."/>
            <person name="Gautier V."/>
            <person name="Avarre J.-C."/>
            <person name="Dugue R."/>
            <person name="Gustiano R."/>
            <person name="Ha T.T.T."/>
            <person name="Campet M."/>
            <person name="Sriphairoj K."/>
            <person name="Ribolli J."/>
            <person name="de Almeida F.L."/>
            <person name="Desvignes T."/>
            <person name="Postlethwait J.H."/>
            <person name="Bucao C.F."/>
            <person name="Robinson-Rechavi M."/>
            <person name="Bobe J."/>
            <person name="Herpin A."/>
            <person name="Guiguen Y."/>
        </authorList>
    </citation>
    <scope>NUCLEOTIDE SEQUENCE [LARGE SCALE GENOMIC DNA]</scope>
    <source>
        <strain evidence="1">YG-Dec2019</strain>
    </source>
</reference>
<comment type="caution">
    <text evidence="1">The sequence shown here is derived from an EMBL/GenBank/DDBJ whole genome shotgun (WGS) entry which is preliminary data.</text>
</comment>
<name>A0ACC5W5V8_PANGG</name>
<dbReference type="EMBL" id="CM040454">
    <property type="protein sequence ID" value="MCI4374217.1"/>
    <property type="molecule type" value="Genomic_DNA"/>
</dbReference>
<keyword evidence="2" id="KW-1185">Reference proteome</keyword>
<evidence type="ECO:0000313" key="2">
    <source>
        <dbReference type="Proteomes" id="UP000829447"/>
    </source>
</evidence>
<feature type="non-terminal residue" evidence="1">
    <location>
        <position position="155"/>
    </location>
</feature>
<evidence type="ECO:0000313" key="1">
    <source>
        <dbReference type="EMBL" id="MCI4374217.1"/>
    </source>
</evidence>
<accession>A0ACC5W5V8</accession>
<organism evidence="1 2">
    <name type="scientific">Pangasianodon gigas</name>
    <name type="common">Mekong giant catfish</name>
    <name type="synonym">Pangasius gigas</name>
    <dbReference type="NCBI Taxonomy" id="30993"/>
    <lineage>
        <taxon>Eukaryota</taxon>
        <taxon>Metazoa</taxon>
        <taxon>Chordata</taxon>
        <taxon>Craniata</taxon>
        <taxon>Vertebrata</taxon>
        <taxon>Euteleostomi</taxon>
        <taxon>Actinopterygii</taxon>
        <taxon>Neopterygii</taxon>
        <taxon>Teleostei</taxon>
        <taxon>Ostariophysi</taxon>
        <taxon>Siluriformes</taxon>
        <taxon>Pangasiidae</taxon>
        <taxon>Pangasianodon</taxon>
    </lineage>
</organism>
<dbReference type="Proteomes" id="UP000829447">
    <property type="component" value="Linkage Group LG1"/>
</dbReference>
<proteinExistence type="predicted"/>
<sequence length="155" mass="17675">MGFMYVFICFRLLRIVTFNARGLLDIGNFEKVKEMCKGDDVILLQETNWREGWNGGILYNNSDDKLGRGVAVLIKENSGVTCKTIYNDKEGKCIAFEMEYEGKTVVVVNVHAPTEENQKKAYINVLRELLKKYKEVIVMGDFNTVLSKLEMGEGM</sequence>